<evidence type="ECO:0008006" key="4">
    <source>
        <dbReference type="Google" id="ProtNLM"/>
    </source>
</evidence>
<dbReference type="Proteomes" id="UP000613768">
    <property type="component" value="Unassembled WGS sequence"/>
</dbReference>
<gene>
    <name evidence="2" type="ORF">IFO71_09430</name>
</gene>
<dbReference type="AlphaFoldDB" id="A0AAW3ZKJ3"/>
<protein>
    <recommendedName>
        <fullName evidence="4">Ig-like domain-containing protein</fullName>
    </recommendedName>
</protein>
<proteinExistence type="predicted"/>
<dbReference type="RefSeq" id="WP_192029385.1">
    <property type="nucleotide sequence ID" value="NZ_JACYTR010000015.1"/>
</dbReference>
<organism evidence="2 3">
    <name type="scientific">Pseudomarimonas arenosa</name>
    <dbReference type="NCBI Taxonomy" id="2774145"/>
    <lineage>
        <taxon>Bacteria</taxon>
        <taxon>Pseudomonadati</taxon>
        <taxon>Pseudomonadota</taxon>
        <taxon>Gammaproteobacteria</taxon>
        <taxon>Lysobacterales</taxon>
        <taxon>Lysobacteraceae</taxon>
        <taxon>Pseudomarimonas</taxon>
    </lineage>
</organism>
<dbReference type="EMBL" id="JACYTR010000015">
    <property type="protein sequence ID" value="MBD8525965.1"/>
    <property type="molecule type" value="Genomic_DNA"/>
</dbReference>
<comment type="caution">
    <text evidence="2">The sequence shown here is derived from an EMBL/GenBank/DDBJ whole genome shotgun (WGS) entry which is preliminary data.</text>
</comment>
<keyword evidence="1" id="KW-0732">Signal</keyword>
<sequence>MHHSRLNPFSLSLLTLALGALAVAAPAVADDDDDRTCDYTDSHECGLIGCYDTKYQDWILPSPQAGYCSYKVQSIPNYTFYKYVPAEPPEPTIACTRVANCTLSCLAQPEGAGLTYTWTKQGPSTFNPQPQSNENTALIDIHTPNSITIRVSITSPYGQQSSPAAWTVVPHSVCFPN</sequence>
<evidence type="ECO:0000313" key="3">
    <source>
        <dbReference type="Proteomes" id="UP000613768"/>
    </source>
</evidence>
<feature type="chain" id="PRO_5043711218" description="Ig-like domain-containing protein" evidence="1">
    <location>
        <begin position="30"/>
        <end position="177"/>
    </location>
</feature>
<keyword evidence="3" id="KW-1185">Reference proteome</keyword>
<evidence type="ECO:0000256" key="1">
    <source>
        <dbReference type="SAM" id="SignalP"/>
    </source>
</evidence>
<accession>A0AAW3ZKJ3</accession>
<name>A0AAW3ZKJ3_9GAMM</name>
<feature type="signal peptide" evidence="1">
    <location>
        <begin position="1"/>
        <end position="29"/>
    </location>
</feature>
<evidence type="ECO:0000313" key="2">
    <source>
        <dbReference type="EMBL" id="MBD8525965.1"/>
    </source>
</evidence>
<reference evidence="2 3" key="1">
    <citation type="submission" date="2020-09" db="EMBL/GenBank/DDBJ databases">
        <title>Pseudoxanthomonas sp. CAU 1598 isolated from sand of Yaerae Beach.</title>
        <authorList>
            <person name="Kim W."/>
        </authorList>
    </citation>
    <scope>NUCLEOTIDE SEQUENCE [LARGE SCALE GENOMIC DNA]</scope>
    <source>
        <strain evidence="2 3">CAU 1598</strain>
    </source>
</reference>